<evidence type="ECO:0000256" key="1">
    <source>
        <dbReference type="SAM" id="MobiDB-lite"/>
    </source>
</evidence>
<evidence type="ECO:0000313" key="2">
    <source>
        <dbReference type="EMBL" id="SPE30037.1"/>
    </source>
</evidence>
<gene>
    <name evidence="2" type="ORF">SBA5_730021</name>
</gene>
<reference evidence="3" key="1">
    <citation type="submission" date="2018-02" db="EMBL/GenBank/DDBJ databases">
        <authorList>
            <person name="Hausmann B."/>
        </authorList>
    </citation>
    <scope>NUCLEOTIDE SEQUENCE [LARGE SCALE GENOMIC DNA]</scope>
    <source>
        <strain evidence="3">Peat soil MAG SbA5</strain>
    </source>
</reference>
<dbReference type="Pfam" id="PF12543">
    <property type="entry name" value="DUF3738"/>
    <property type="match status" value="1"/>
</dbReference>
<sequence>MFGPMSRPLFRIVQRHIGLFAALLVFPCGVYLHAQAPIVEEPNYTPTLTFDVATIRPAPPPDANFHVSVSSPPLSSRFEATNLPIKALLQIAYGFDAPVVGAPDWVADTFYNIQARSDEAADARLAKLTNNEVRLEKRNAIRVLLAERLGLKTHLETRNTSVYYLVVDKGGVKMQAVTPPPPPADGEAPPPPPPADVQAHGSQHGLEFVGTNASMRAISGALSSMVEAPVIDKTGLTGPYNYTLQFGREWSERDPDSWPSIFTAVQEQLGLKLEAAHESVPNLVVDHITKPTEN</sequence>
<name>A0A2N9M3L8_9BACT</name>
<proteinExistence type="predicted"/>
<evidence type="ECO:0000313" key="3">
    <source>
        <dbReference type="Proteomes" id="UP000239735"/>
    </source>
</evidence>
<dbReference type="AlphaFoldDB" id="A0A2N9M3L8"/>
<dbReference type="Proteomes" id="UP000239735">
    <property type="component" value="Unassembled WGS sequence"/>
</dbReference>
<dbReference type="NCBIfam" id="TIGR03435">
    <property type="entry name" value="Soli_TIGR03435"/>
    <property type="match status" value="1"/>
</dbReference>
<feature type="compositionally biased region" description="Pro residues" evidence="1">
    <location>
        <begin position="178"/>
        <end position="195"/>
    </location>
</feature>
<dbReference type="EMBL" id="OKRB01000134">
    <property type="protein sequence ID" value="SPE30037.1"/>
    <property type="molecule type" value="Genomic_DNA"/>
</dbReference>
<accession>A0A2N9M3L8</accession>
<organism evidence="2 3">
    <name type="scientific">Candidatus Sulfuritelmatomonas gaucii</name>
    <dbReference type="NCBI Taxonomy" id="2043161"/>
    <lineage>
        <taxon>Bacteria</taxon>
        <taxon>Pseudomonadati</taxon>
        <taxon>Acidobacteriota</taxon>
        <taxon>Terriglobia</taxon>
        <taxon>Terriglobales</taxon>
        <taxon>Acidobacteriaceae</taxon>
        <taxon>Candidatus Sulfuritelmatomonas</taxon>
    </lineage>
</organism>
<feature type="region of interest" description="Disordered" evidence="1">
    <location>
        <begin position="175"/>
        <end position="202"/>
    </location>
</feature>
<protein>
    <recommendedName>
        <fullName evidence="4">Soil-associated protein, TIGR03435 family</fullName>
    </recommendedName>
</protein>
<dbReference type="InterPro" id="IPR017801">
    <property type="entry name" value="DUF3738"/>
</dbReference>
<evidence type="ECO:0008006" key="4">
    <source>
        <dbReference type="Google" id="ProtNLM"/>
    </source>
</evidence>